<accession>A0AAJ3NCG3</accession>
<evidence type="ECO:0000313" key="2">
    <source>
        <dbReference type="Proteomes" id="UP000190816"/>
    </source>
</evidence>
<evidence type="ECO:0008006" key="3">
    <source>
        <dbReference type="Google" id="ProtNLM"/>
    </source>
</evidence>
<proteinExistence type="predicted"/>
<organism evidence="1 2">
    <name type="scientific">Elizabethkingia ursingii</name>
    <dbReference type="NCBI Taxonomy" id="1756150"/>
    <lineage>
        <taxon>Bacteria</taxon>
        <taxon>Pseudomonadati</taxon>
        <taxon>Bacteroidota</taxon>
        <taxon>Flavobacteriia</taxon>
        <taxon>Flavobacteriales</taxon>
        <taxon>Weeksellaceae</taxon>
        <taxon>Elizabethkingia</taxon>
    </lineage>
</organism>
<dbReference type="Proteomes" id="UP000190816">
    <property type="component" value="Unassembled WGS sequence"/>
</dbReference>
<reference evidence="1 2" key="1">
    <citation type="submission" date="2016-06" db="EMBL/GenBank/DDBJ databases">
        <authorList>
            <person name="Nicholson A.C."/>
        </authorList>
    </citation>
    <scope>NUCLEOTIDE SEQUENCE [LARGE SCALE GENOMIC DNA]</scope>
    <source>
        <strain evidence="1 2">G4123</strain>
    </source>
</reference>
<dbReference type="PROSITE" id="PS51257">
    <property type="entry name" value="PROKAR_LIPOPROTEIN"/>
    <property type="match status" value="1"/>
</dbReference>
<dbReference type="RefSeq" id="WP_078403969.1">
    <property type="nucleotide sequence ID" value="NZ_CP016377.1"/>
</dbReference>
<gene>
    <name evidence="1" type="ORF">BAY32_07875</name>
</gene>
<name>A0AAJ3NCG3_9FLAO</name>
<protein>
    <recommendedName>
        <fullName evidence="3">Fibrobacter succinogenes major paralogous domain-containing protein</fullName>
    </recommendedName>
</protein>
<evidence type="ECO:0000313" key="1">
    <source>
        <dbReference type="EMBL" id="OPB75437.1"/>
    </source>
</evidence>
<dbReference type="EMBL" id="MAIC01000014">
    <property type="protein sequence ID" value="OPB75437.1"/>
    <property type="molecule type" value="Genomic_DNA"/>
</dbReference>
<dbReference type="AlphaFoldDB" id="A0AAJ3NCG3"/>
<sequence length="209" mass="23254">MKSITFVSLSVIFLSLGLSCRGIDFETTKETQVVEQNSIALHYLSISTNASTKKHCTAYVAPGVSKIFDCYNMGAERGVDAFDIQSSGVRLFGNDFMPSDPKICNPGFRLPTKKELEGLIKYNATEFVGNSKKYNASDISAVYILDENENRTMMLPITKFIEDANGKLIPFDNYIGNDDGYESSHLIFSPYINGVESLTMRAHVRCIKI</sequence>
<comment type="caution">
    <text evidence="1">The sequence shown here is derived from an EMBL/GenBank/DDBJ whole genome shotgun (WGS) entry which is preliminary data.</text>
</comment>
<dbReference type="KEGG" id="ego:BBD34_14125"/>